<dbReference type="EMBL" id="MN739978">
    <property type="protein sequence ID" value="QHT81132.1"/>
    <property type="molecule type" value="Genomic_DNA"/>
</dbReference>
<protein>
    <submittedName>
        <fullName evidence="2">Uncharacterized protein</fullName>
    </submittedName>
</protein>
<dbReference type="AlphaFoldDB" id="A0A6C0HKI3"/>
<feature type="region of interest" description="Disordered" evidence="1">
    <location>
        <begin position="120"/>
        <end position="161"/>
    </location>
</feature>
<reference evidence="2" key="1">
    <citation type="journal article" date="2020" name="Nature">
        <title>Giant virus diversity and host interactions through global metagenomics.</title>
        <authorList>
            <person name="Schulz F."/>
            <person name="Roux S."/>
            <person name="Paez-Espino D."/>
            <person name="Jungbluth S."/>
            <person name="Walsh D.A."/>
            <person name="Denef V.J."/>
            <person name="McMahon K.D."/>
            <person name="Konstantinidis K.T."/>
            <person name="Eloe-Fadrosh E.A."/>
            <person name="Kyrpides N.C."/>
            <person name="Woyke T."/>
        </authorList>
    </citation>
    <scope>NUCLEOTIDE SEQUENCE</scope>
    <source>
        <strain evidence="2">GVMAG-M-3300023184-135</strain>
    </source>
</reference>
<evidence type="ECO:0000313" key="2">
    <source>
        <dbReference type="EMBL" id="QHT81132.1"/>
    </source>
</evidence>
<sequence length="161" mass="17698">MSNTPPPPPSPVPLVRSISTGIDYTHDTRLYDLESPHTPTPTHCCSQFTNAFPEPPPSPPRLRRTDTASNYASNACTRTVSGYDRWLLDDNYSRLIVLEQQLTKQLSEIGSIRESIYQLSRRMPPPAPSSPVTRQVASPNAAPASAPAPPPVLDMTRDFGM</sequence>
<accession>A0A6C0HKI3</accession>
<evidence type="ECO:0000256" key="1">
    <source>
        <dbReference type="SAM" id="MobiDB-lite"/>
    </source>
</evidence>
<name>A0A6C0HKI3_9ZZZZ</name>
<proteinExistence type="predicted"/>
<organism evidence="2">
    <name type="scientific">viral metagenome</name>
    <dbReference type="NCBI Taxonomy" id="1070528"/>
    <lineage>
        <taxon>unclassified sequences</taxon>
        <taxon>metagenomes</taxon>
        <taxon>organismal metagenomes</taxon>
    </lineage>
</organism>